<dbReference type="InterPro" id="IPR021818">
    <property type="entry name" value="SIPA1L_C"/>
</dbReference>
<feature type="compositionally biased region" description="Low complexity" evidence="2">
    <location>
        <begin position="124"/>
        <end position="133"/>
    </location>
</feature>
<evidence type="ECO:0000313" key="4">
    <source>
        <dbReference type="EMBL" id="TNN58089.1"/>
    </source>
</evidence>
<evidence type="ECO:0000256" key="1">
    <source>
        <dbReference type="SAM" id="Coils"/>
    </source>
</evidence>
<keyword evidence="5" id="KW-1185">Reference proteome</keyword>
<organism evidence="4 5">
    <name type="scientific">Liparis tanakae</name>
    <name type="common">Tanaka's snailfish</name>
    <dbReference type="NCBI Taxonomy" id="230148"/>
    <lineage>
        <taxon>Eukaryota</taxon>
        <taxon>Metazoa</taxon>
        <taxon>Chordata</taxon>
        <taxon>Craniata</taxon>
        <taxon>Vertebrata</taxon>
        <taxon>Euteleostomi</taxon>
        <taxon>Actinopterygii</taxon>
        <taxon>Neopterygii</taxon>
        <taxon>Teleostei</taxon>
        <taxon>Neoteleostei</taxon>
        <taxon>Acanthomorphata</taxon>
        <taxon>Eupercaria</taxon>
        <taxon>Perciformes</taxon>
        <taxon>Cottioidei</taxon>
        <taxon>Cottales</taxon>
        <taxon>Liparidae</taxon>
        <taxon>Liparis</taxon>
    </lineage>
</organism>
<evidence type="ECO:0000313" key="5">
    <source>
        <dbReference type="Proteomes" id="UP000314294"/>
    </source>
</evidence>
<accession>A0A4Z2GXA6</accession>
<feature type="coiled-coil region" evidence="1">
    <location>
        <begin position="292"/>
        <end position="333"/>
    </location>
</feature>
<dbReference type="Pfam" id="PF11881">
    <property type="entry name" value="SPAR_C"/>
    <property type="match status" value="1"/>
</dbReference>
<sequence>MWAVGRENVRFALAETPLLSLPTVIVMEKERGGDMQEQSSLHPNPDNLLYVLACLVKLWNKCGFRDPSDETCSSVWVYRQLYAQEAACQLQATEQDGKSLQRLSKEEYLKMMLPNSPPGEDGSGKVSAVGSSSPRRSLYRTLSDESVCSNRKGSSYASSHSSMLDQAMPNDILFSTTPPYHSTLPPRIVHNQGASNLRNELWFSDGSLADRSKCSDPGLMPLPDTASDLDWSHLVDAARAFEDQRVASFCTMTDMQRAEALQISRELTRRVVEAEGAALEADGAPSTLTGKVNQLEVILRQLQHDLRKEKQDKAMLQEEVQHLRQDNMRLHEESLTASAQLRKFTEWFFHSIDKKP</sequence>
<evidence type="ECO:0000256" key="2">
    <source>
        <dbReference type="SAM" id="MobiDB-lite"/>
    </source>
</evidence>
<comment type="caution">
    <text evidence="4">The sequence shown here is derived from an EMBL/GenBank/DDBJ whole genome shotgun (WGS) entry which is preliminary data.</text>
</comment>
<proteinExistence type="predicted"/>
<dbReference type="EMBL" id="SRLO01000389">
    <property type="protein sequence ID" value="TNN58089.1"/>
    <property type="molecule type" value="Genomic_DNA"/>
</dbReference>
<protein>
    <submittedName>
        <fullName evidence="4">Signal-induced proliferation-associated 1-like protein 2</fullName>
    </submittedName>
</protein>
<feature type="region of interest" description="Disordered" evidence="2">
    <location>
        <begin position="113"/>
        <end position="134"/>
    </location>
</feature>
<dbReference type="AlphaFoldDB" id="A0A4Z2GXA6"/>
<dbReference type="OrthoDB" id="8929900at2759"/>
<keyword evidence="1" id="KW-0175">Coiled coil</keyword>
<evidence type="ECO:0000259" key="3">
    <source>
        <dbReference type="Pfam" id="PF11881"/>
    </source>
</evidence>
<name>A0A4Z2GXA6_9TELE</name>
<gene>
    <name evidence="4" type="primary">SIPA1L2_1</name>
    <name evidence="4" type="ORF">EYF80_031688</name>
</gene>
<dbReference type="Proteomes" id="UP000314294">
    <property type="component" value="Unassembled WGS sequence"/>
</dbReference>
<reference evidence="4 5" key="1">
    <citation type="submission" date="2019-03" db="EMBL/GenBank/DDBJ databases">
        <title>First draft genome of Liparis tanakae, snailfish: a comprehensive survey of snailfish specific genes.</title>
        <authorList>
            <person name="Kim W."/>
            <person name="Song I."/>
            <person name="Jeong J.-H."/>
            <person name="Kim D."/>
            <person name="Kim S."/>
            <person name="Ryu S."/>
            <person name="Song J.Y."/>
            <person name="Lee S.K."/>
        </authorList>
    </citation>
    <scope>NUCLEOTIDE SEQUENCE [LARGE SCALE GENOMIC DNA]</scope>
    <source>
        <tissue evidence="4">Muscle</tissue>
    </source>
</reference>
<feature type="domain" description="Signal-induced proliferation-associated 1-like protein C-terminal" evidence="3">
    <location>
        <begin position="86"/>
        <end position="300"/>
    </location>
</feature>